<dbReference type="Proteomes" id="UP001204320">
    <property type="component" value="Unassembled WGS sequence"/>
</dbReference>
<dbReference type="SUPFAM" id="SSF52279">
    <property type="entry name" value="Beta-D-glucan exohydrolase, C-terminal domain"/>
    <property type="match status" value="1"/>
</dbReference>
<organism evidence="5 6">
    <name type="scientific">Tractidigestivibacter montrealensis</name>
    <dbReference type="NCBI Taxonomy" id="2972466"/>
    <lineage>
        <taxon>Bacteria</taxon>
        <taxon>Bacillati</taxon>
        <taxon>Actinomycetota</taxon>
        <taxon>Coriobacteriia</taxon>
        <taxon>Coriobacteriales</taxon>
        <taxon>Atopobiaceae</taxon>
        <taxon>Tractidigestivibacter</taxon>
    </lineage>
</organism>
<evidence type="ECO:0000259" key="4">
    <source>
        <dbReference type="SMART" id="SM01217"/>
    </source>
</evidence>
<dbReference type="PANTHER" id="PTHR42715:SF10">
    <property type="entry name" value="BETA-GLUCOSIDASE"/>
    <property type="match status" value="1"/>
</dbReference>
<evidence type="ECO:0000256" key="2">
    <source>
        <dbReference type="ARBA" id="ARBA00022801"/>
    </source>
</evidence>
<accession>A0ABT1Z6K4</accession>
<dbReference type="Gene3D" id="2.60.40.10">
    <property type="entry name" value="Immunoglobulins"/>
    <property type="match status" value="1"/>
</dbReference>
<dbReference type="GO" id="GO:0016787">
    <property type="term" value="F:hydrolase activity"/>
    <property type="evidence" value="ECO:0007669"/>
    <property type="project" value="UniProtKB-KW"/>
</dbReference>
<keyword evidence="3" id="KW-0472">Membrane</keyword>
<dbReference type="Gene3D" id="3.40.50.1700">
    <property type="entry name" value="Glycoside hydrolase family 3 C-terminal domain"/>
    <property type="match status" value="1"/>
</dbReference>
<keyword evidence="2 5" id="KW-0378">Hydrolase</keyword>
<keyword evidence="3" id="KW-1133">Transmembrane helix</keyword>
<evidence type="ECO:0000256" key="3">
    <source>
        <dbReference type="SAM" id="Phobius"/>
    </source>
</evidence>
<keyword evidence="6" id="KW-1185">Reference proteome</keyword>
<evidence type="ECO:0000313" key="5">
    <source>
        <dbReference type="EMBL" id="MCR9035843.1"/>
    </source>
</evidence>
<comment type="caution">
    <text evidence="5">The sequence shown here is derived from an EMBL/GenBank/DDBJ whole genome shotgun (WGS) entry which is preliminary data.</text>
</comment>
<dbReference type="InterPro" id="IPR001764">
    <property type="entry name" value="Glyco_hydro_3_N"/>
</dbReference>
<dbReference type="PANTHER" id="PTHR42715">
    <property type="entry name" value="BETA-GLUCOSIDASE"/>
    <property type="match status" value="1"/>
</dbReference>
<feature type="transmembrane region" description="Helical" evidence="3">
    <location>
        <begin position="28"/>
        <end position="49"/>
    </location>
</feature>
<dbReference type="Gene3D" id="3.20.20.300">
    <property type="entry name" value="Glycoside hydrolase, family 3, N-terminal domain"/>
    <property type="match status" value="1"/>
</dbReference>
<dbReference type="InterPro" id="IPR017853">
    <property type="entry name" value="GH"/>
</dbReference>
<name>A0ABT1Z6K4_9ACTN</name>
<dbReference type="InterPro" id="IPR002772">
    <property type="entry name" value="Glyco_hydro_3_C"/>
</dbReference>
<proteinExistence type="inferred from homology"/>
<dbReference type="SUPFAM" id="SSF51445">
    <property type="entry name" value="(Trans)glycosidases"/>
    <property type="match status" value="1"/>
</dbReference>
<comment type="similarity">
    <text evidence="1">Belongs to the glycosyl hydrolase 3 family.</text>
</comment>
<gene>
    <name evidence="5" type="ORF">NVS32_02600</name>
</gene>
<dbReference type="SMART" id="SM01217">
    <property type="entry name" value="Fn3_like"/>
    <property type="match status" value="1"/>
</dbReference>
<dbReference type="InterPro" id="IPR036962">
    <property type="entry name" value="Glyco_hydro_3_N_sf"/>
</dbReference>
<reference evidence="5 6" key="1">
    <citation type="submission" date="2022-08" db="EMBL/GenBank/DDBJ databases">
        <title>Tractidigestivibacter montrealensis type strain KD21.</title>
        <authorList>
            <person name="Diop K."/>
            <person name="Richard C."/>
            <person name="Routy B."/>
        </authorList>
    </citation>
    <scope>NUCLEOTIDE SEQUENCE [LARGE SCALE GENOMIC DNA]</scope>
    <source>
        <strain evidence="5 6">KD21</strain>
    </source>
</reference>
<dbReference type="RefSeq" id="WP_258498527.1">
    <property type="nucleotide sequence ID" value="NZ_JANSKA010000001.1"/>
</dbReference>
<dbReference type="Pfam" id="PF14310">
    <property type="entry name" value="Fn3-like"/>
    <property type="match status" value="1"/>
</dbReference>
<dbReference type="PRINTS" id="PR00133">
    <property type="entry name" value="GLHYDRLASE3"/>
</dbReference>
<dbReference type="InterPro" id="IPR036881">
    <property type="entry name" value="Glyco_hydro_3_C_sf"/>
</dbReference>
<dbReference type="Pfam" id="PF01915">
    <property type="entry name" value="Glyco_hydro_3_C"/>
    <property type="match status" value="1"/>
</dbReference>
<evidence type="ECO:0000256" key="1">
    <source>
        <dbReference type="ARBA" id="ARBA00005336"/>
    </source>
</evidence>
<sequence length="1040" mass="111751">MGKKKPGASAGGARTVSRARKVGRVIKTILKSALVVVLAALMVAVNVMLPGYDRMINSMLGISQSWNNTVSTDGVDLQYNKADYTKDTIGDAEKALDQQIAAEGVVMLKNDGNTLPYAAGTTFSFFGESSKLLGSSQSMVSMVTGSKPTSDALNNALEAEGFSVNTTLQDFYANGAGKDYNMGSGSVSFGDGENFAINECPLTVMQDAGVLDSTKGTTPVFVLRRVAGEGRDMPRSMYNHATSEEDKEKSYLEPDSTELQILQYINDNFDDGLVIVSTASAVELDWLQQFPNIKACLVVPSTGTDGMSSLAGILSGRVNPSGRTVDTFADDPLSSPAAQNFGDYQYADKDGNLTKYNYVSYEEGIYVGYKYYETRYEDAVLGQGNEGDYNYDSEVCYPFGYGLSYTNFDWSGFSTSWDDEKCTASVTVTNTGDVAGKDVVEVYAQSPYTDYDRANGVEKASVQLVGFAKTKLLSPGESQTVDVGFDRSQLAAYDSQGAGTYIFDAGTYYVTAGRNAHDAVNNVLAAKGANVSGNAAMAASYVPENTEVDTTTYATDSLTGKSVTNRFDDARGDVTYLTRADWTGTFPKHDGTPYQGDISDWGGEINATDENGNPVPYTWSKVASDDLLAKLDSTDSGNPDVSGTFTDTPTYGAKNGLTLADMRGLDYNDPTWDSLLDQLTVEDYDVSINRGGYGTMPLDSVEKPFNVDADTASYLIYGGTGHVFEGPSTLAQTWNQELYTAFGNMIGNESLIGGAAGWYAPSMNIHRTPFSGRNGEYYSEDGFLSGEVASCSVKAAAEKGLYATIKHFVLNDQENHRGDRAGQYSIATWANEQAIREIYLKPFEMVMRAGNVEESYVEKGADGALVAKTREIPVAQAIMTGFNRIGATWVGGDYDLLTGVVRGEWGFNGWIITDNANTGTFMDAKQMIEAGGDTKLTYQSNAGNVWTFEKDNPEAYHYAREAMHHLLYVTANSHVMNGAAPGATINYGLQAVDKVRIGVTVGGAAGIALVFWTGWRNHKKRAAERAAAAAGTAAGDGDKA</sequence>
<feature type="domain" description="Fibronectin type III-like" evidence="4">
    <location>
        <begin position="438"/>
        <end position="516"/>
    </location>
</feature>
<dbReference type="InterPro" id="IPR013783">
    <property type="entry name" value="Ig-like_fold"/>
</dbReference>
<feature type="transmembrane region" description="Helical" evidence="3">
    <location>
        <begin position="995"/>
        <end position="1015"/>
    </location>
</feature>
<evidence type="ECO:0000313" key="6">
    <source>
        <dbReference type="Proteomes" id="UP001204320"/>
    </source>
</evidence>
<keyword evidence="3" id="KW-0812">Transmembrane</keyword>
<dbReference type="EMBL" id="JANSKA010000001">
    <property type="protein sequence ID" value="MCR9035843.1"/>
    <property type="molecule type" value="Genomic_DNA"/>
</dbReference>
<protein>
    <submittedName>
        <fullName evidence="5">Glycoside hydrolase family 3 C-terminal domain-containing protein</fullName>
    </submittedName>
</protein>
<dbReference type="Pfam" id="PF00933">
    <property type="entry name" value="Glyco_hydro_3"/>
    <property type="match status" value="1"/>
</dbReference>
<dbReference type="InterPro" id="IPR026891">
    <property type="entry name" value="Fn3-like"/>
</dbReference>
<dbReference type="InterPro" id="IPR050288">
    <property type="entry name" value="Cellulose_deg_GH3"/>
</dbReference>